<dbReference type="Proteomes" id="UP000293823">
    <property type="component" value="Unassembled WGS sequence"/>
</dbReference>
<proteinExistence type="predicted"/>
<protein>
    <submittedName>
        <fullName evidence="1">Uncharacterized protein</fullName>
    </submittedName>
</protein>
<keyword evidence="2" id="KW-1185">Reference proteome</keyword>
<sequence>MRLQICTSQRFNSPAGLRYVIRQPYFTPHAHLSTHPSPLPPASMWATMRCALSTAKTTPERSLAYRTAFTTTSLPPLPIPDPSSSFLPFASTCSTAMCALLHDITITMRKPTSFSLSCDYMVEVDKLYGYKARQG</sequence>
<accession>A0A4Q4Q1L2</accession>
<gene>
    <name evidence="1" type="ORF">AA0113_g11864</name>
</gene>
<evidence type="ECO:0000313" key="2">
    <source>
        <dbReference type="Proteomes" id="UP000293823"/>
    </source>
</evidence>
<dbReference type="EMBL" id="PEJP01000078">
    <property type="protein sequence ID" value="RYO31398.1"/>
    <property type="molecule type" value="Genomic_DNA"/>
</dbReference>
<comment type="caution">
    <text evidence="1">The sequence shown here is derived from an EMBL/GenBank/DDBJ whole genome shotgun (WGS) entry which is preliminary data.</text>
</comment>
<organism evidence="1 2">
    <name type="scientific">Alternaria arborescens</name>
    <dbReference type="NCBI Taxonomy" id="156630"/>
    <lineage>
        <taxon>Eukaryota</taxon>
        <taxon>Fungi</taxon>
        <taxon>Dikarya</taxon>
        <taxon>Ascomycota</taxon>
        <taxon>Pezizomycotina</taxon>
        <taxon>Dothideomycetes</taxon>
        <taxon>Pleosporomycetidae</taxon>
        <taxon>Pleosporales</taxon>
        <taxon>Pleosporineae</taxon>
        <taxon>Pleosporaceae</taxon>
        <taxon>Alternaria</taxon>
        <taxon>Alternaria sect. Alternaria</taxon>
    </lineage>
</organism>
<reference evidence="2" key="1">
    <citation type="journal article" date="2019" name="bioRxiv">
        <title>Genomics, evolutionary history and diagnostics of the Alternaria alternata species group including apple and Asian pear pathotypes.</title>
        <authorList>
            <person name="Armitage A.D."/>
            <person name="Cockerton H.M."/>
            <person name="Sreenivasaprasad S."/>
            <person name="Woodhall J.W."/>
            <person name="Lane C.R."/>
            <person name="Harrison R.J."/>
            <person name="Clarkson J.P."/>
        </authorList>
    </citation>
    <scope>NUCLEOTIDE SEQUENCE [LARGE SCALE GENOMIC DNA]</scope>
    <source>
        <strain evidence="2">RGR 97.0016</strain>
    </source>
</reference>
<dbReference type="AlphaFoldDB" id="A0A4Q4Q1L2"/>
<name>A0A4Q4Q1L2_9PLEO</name>
<evidence type="ECO:0000313" key="1">
    <source>
        <dbReference type="EMBL" id="RYO31398.1"/>
    </source>
</evidence>